<keyword evidence="1" id="KW-0378">Hydrolase</keyword>
<keyword evidence="1" id="KW-0067">ATP-binding</keyword>
<reference evidence="1" key="1">
    <citation type="submission" date="2022-10" db="EMBL/GenBank/DDBJ databases">
        <title>Novel sulphate-reducing endosymbionts in the free-living metamonad Anaeramoeba.</title>
        <authorList>
            <person name="Jerlstrom-Hultqvist J."/>
            <person name="Cepicka I."/>
            <person name="Gallot-Lavallee L."/>
            <person name="Salas-Leiva D."/>
            <person name="Curtis B.A."/>
            <person name="Zahonova K."/>
            <person name="Pipaliya S."/>
            <person name="Dacks J."/>
            <person name="Roger A.J."/>
        </authorList>
    </citation>
    <scope>NUCLEOTIDE SEQUENCE</scope>
    <source>
        <strain evidence="1">BMAN</strain>
    </source>
</reference>
<accession>A0A9Q0L5I6</accession>
<proteinExistence type="predicted"/>
<dbReference type="Proteomes" id="UP001149090">
    <property type="component" value="Unassembled WGS sequence"/>
</dbReference>
<sequence>MSNNFTEIQLEDEDSQSIEEMNLELNHLKARFHPIAETEIDLKSEFNVLLEDFDTTYGNENKLILDEIASLSSTSLSSFSDDSDQEENLKRKFKSENLNENQKENLNQNENLNEFDNIIISDSSDISNSDSDDDTDTDTEIKTETDWESDSLDHFHLQLLEIVQKDPKDWLQKENIIAIDELIHEFVSLPEPQLFGKIASFLSHEFTCRLFVNLITKIPLYSFAKVITSKEKPLFKAFSNKNVDINRHFLPYKRKFATSKNFKQNSQNKSNHQHFYHNYNYIQHFQENISLTQETNLIQKLDSQDMLKISNYLSEKTILILVSLYPDSEYILKNISSINGNQKQIFSSQHFHFTHLTPINESLFTFFQMGIKNKYANMRSTFTEVYRYLSSESILFIPNIFSQIIYHKKPKYVGRLSDFLINVISKLMFDPNSQILLQNTFQKEHPFLIQKIFEVITNKTQKYSEQKSYEFLNILCFTLEKCQEQLFDFSEIFETPPRIENRLSFIKNDIMCNLKIHILELSDFIMNKIELNSQKEQNPKNFPSSISLNPQYLKMIQIFANVADYEMQSSIPPKDSFLLSIKKEVWETLINWFFSYPIIDAIVKMDIKELYNLLLNDLSFISKLISKFTQIREQKKNYAITAFIISILNIFRFKSEIVSDDHPLSIILKNSNIWQNFQNILLFETKKQIPNQFSIKCKPCFCSLETNVRFTKESNFGIGIESLYAKSLGFEQNLK</sequence>
<protein>
    <submittedName>
        <fullName evidence="1">DNA annealing helicase and endonuclease zranb3</fullName>
    </submittedName>
</protein>
<organism evidence="1 2">
    <name type="scientific">Anaeramoeba ignava</name>
    <name type="common">Anaerobic marine amoeba</name>
    <dbReference type="NCBI Taxonomy" id="1746090"/>
    <lineage>
        <taxon>Eukaryota</taxon>
        <taxon>Metamonada</taxon>
        <taxon>Anaeramoebidae</taxon>
        <taxon>Anaeramoeba</taxon>
    </lineage>
</organism>
<evidence type="ECO:0000313" key="1">
    <source>
        <dbReference type="EMBL" id="KAJ5066677.1"/>
    </source>
</evidence>
<dbReference type="EMBL" id="JAPDFW010000137">
    <property type="protein sequence ID" value="KAJ5066677.1"/>
    <property type="molecule type" value="Genomic_DNA"/>
</dbReference>
<comment type="caution">
    <text evidence="1">The sequence shown here is derived from an EMBL/GenBank/DDBJ whole genome shotgun (WGS) entry which is preliminary data.</text>
</comment>
<keyword evidence="1" id="KW-0547">Nucleotide-binding</keyword>
<name>A0A9Q0L5I6_ANAIG</name>
<dbReference type="GO" id="GO:0004386">
    <property type="term" value="F:helicase activity"/>
    <property type="evidence" value="ECO:0007669"/>
    <property type="project" value="UniProtKB-KW"/>
</dbReference>
<dbReference type="AlphaFoldDB" id="A0A9Q0L5I6"/>
<keyword evidence="1" id="KW-0347">Helicase</keyword>
<keyword evidence="2" id="KW-1185">Reference proteome</keyword>
<evidence type="ECO:0000313" key="2">
    <source>
        <dbReference type="Proteomes" id="UP001149090"/>
    </source>
</evidence>
<keyword evidence="1" id="KW-0540">Nuclease</keyword>
<gene>
    <name evidence="1" type="ORF">M0811_13357</name>
</gene>
<dbReference type="GO" id="GO:0004519">
    <property type="term" value="F:endonuclease activity"/>
    <property type="evidence" value="ECO:0007669"/>
    <property type="project" value="UniProtKB-KW"/>
</dbReference>
<keyword evidence="1" id="KW-0255">Endonuclease</keyword>